<organism evidence="1 2">
    <name type="scientific">Vitis vinifera</name>
    <name type="common">Grape</name>
    <dbReference type="NCBI Taxonomy" id="29760"/>
    <lineage>
        <taxon>Eukaryota</taxon>
        <taxon>Viridiplantae</taxon>
        <taxon>Streptophyta</taxon>
        <taxon>Embryophyta</taxon>
        <taxon>Tracheophyta</taxon>
        <taxon>Spermatophyta</taxon>
        <taxon>Magnoliopsida</taxon>
        <taxon>eudicotyledons</taxon>
        <taxon>Gunneridae</taxon>
        <taxon>Pentapetalae</taxon>
        <taxon>rosids</taxon>
        <taxon>Vitales</taxon>
        <taxon>Vitaceae</taxon>
        <taxon>Viteae</taxon>
        <taxon>Vitis</taxon>
    </lineage>
</organism>
<proteinExistence type="predicted"/>
<evidence type="ECO:0000313" key="1">
    <source>
        <dbReference type="EMBL" id="RVW21862.1"/>
    </source>
</evidence>
<protein>
    <submittedName>
        <fullName evidence="1">Uncharacterized protein</fullName>
    </submittedName>
</protein>
<gene>
    <name evidence="1" type="ORF">CK203_109670</name>
</gene>
<evidence type="ECO:0000313" key="2">
    <source>
        <dbReference type="Proteomes" id="UP000288805"/>
    </source>
</evidence>
<comment type="caution">
    <text evidence="1">The sequence shown here is derived from an EMBL/GenBank/DDBJ whole genome shotgun (WGS) entry which is preliminary data.</text>
</comment>
<accession>A0A438CF75</accession>
<dbReference type="Proteomes" id="UP000288805">
    <property type="component" value="Unassembled WGS sequence"/>
</dbReference>
<sequence>MMRFMSFLLGLGLGRRQHGSEEFITIVDHDTPFGLGFVPIEADYIYMALLHKERLRARLLHMPFDYLVHPYRMSLANYFCLVRQLQLSDGAPSTSTSILVTPPSPDCTSLLMLYFPEETDEYETFIEITDIIDEAILHDEYNDEMLMVDMSKITDDVQLKTASPLNLLGILAIEMVKDVQLVPAPGLLTVVAHDDDIFEGVTSPVVVEFEHVDPLLSFDVLLRFVSCSNDMMRLYNMIQMKTLLFASDSSPSDQRVSPTTRDAEIVDFGTTDQSKELRIGLDLSTDERDSLTQLLRSYFDVFAWSYEDMSGLNPSIVQHHLQFYLMSDRLS</sequence>
<name>A0A438CF75_VITVI</name>
<reference evidence="1 2" key="1">
    <citation type="journal article" date="2018" name="PLoS Genet.">
        <title>Population sequencing reveals clonal diversity and ancestral inbreeding in the grapevine cultivar Chardonnay.</title>
        <authorList>
            <person name="Roach M.J."/>
            <person name="Johnson D.L."/>
            <person name="Bohlmann J."/>
            <person name="van Vuuren H.J."/>
            <person name="Jones S.J."/>
            <person name="Pretorius I.S."/>
            <person name="Schmidt S.A."/>
            <person name="Borneman A.R."/>
        </authorList>
    </citation>
    <scope>NUCLEOTIDE SEQUENCE [LARGE SCALE GENOMIC DNA]</scope>
    <source>
        <strain evidence="2">cv. Chardonnay</strain>
        <tissue evidence="1">Leaf</tissue>
    </source>
</reference>
<dbReference type="EMBL" id="QGNW01002264">
    <property type="protein sequence ID" value="RVW21862.1"/>
    <property type="molecule type" value="Genomic_DNA"/>
</dbReference>
<dbReference type="AlphaFoldDB" id="A0A438CF75"/>